<protein>
    <submittedName>
        <fullName evidence="2">Peptide-binding protein</fullName>
    </submittedName>
</protein>
<dbReference type="InterPro" id="IPR012334">
    <property type="entry name" value="Pectin_lyas_fold"/>
</dbReference>
<dbReference type="Pfam" id="PF13229">
    <property type="entry name" value="Beta_helix"/>
    <property type="match status" value="1"/>
</dbReference>
<dbReference type="RefSeq" id="WP_346752270.1">
    <property type="nucleotide sequence ID" value="NZ_JAUJEA010000004.1"/>
</dbReference>
<evidence type="ECO:0000313" key="3">
    <source>
        <dbReference type="Proteomes" id="UP001172082"/>
    </source>
</evidence>
<organism evidence="2 3">
    <name type="scientific">Splendidivirga corallicola</name>
    <dbReference type="NCBI Taxonomy" id="3051826"/>
    <lineage>
        <taxon>Bacteria</taxon>
        <taxon>Pseudomonadati</taxon>
        <taxon>Bacteroidota</taxon>
        <taxon>Cytophagia</taxon>
        <taxon>Cytophagales</taxon>
        <taxon>Splendidivirgaceae</taxon>
        <taxon>Splendidivirga</taxon>
    </lineage>
</organism>
<dbReference type="InterPro" id="IPR039448">
    <property type="entry name" value="Beta_helix"/>
</dbReference>
<proteinExistence type="predicted"/>
<dbReference type="InterPro" id="IPR036034">
    <property type="entry name" value="PDZ_sf"/>
</dbReference>
<dbReference type="SMART" id="SM00710">
    <property type="entry name" value="PbH1"/>
    <property type="match status" value="4"/>
</dbReference>
<dbReference type="Gene3D" id="2.30.42.10">
    <property type="match status" value="1"/>
</dbReference>
<gene>
    <name evidence="2" type="ORF">QQ008_12740</name>
</gene>
<dbReference type="InterPro" id="IPR011050">
    <property type="entry name" value="Pectin_lyase_fold/virulence"/>
</dbReference>
<evidence type="ECO:0000313" key="2">
    <source>
        <dbReference type="EMBL" id="MDN5202244.1"/>
    </source>
</evidence>
<comment type="caution">
    <text evidence="2">The sequence shown here is derived from an EMBL/GenBank/DDBJ whole genome shotgun (WGS) entry which is preliminary data.</text>
</comment>
<feature type="domain" description="Right handed beta helix" evidence="1">
    <location>
        <begin position="322"/>
        <end position="472"/>
    </location>
</feature>
<reference evidence="2" key="1">
    <citation type="submission" date="2023-06" db="EMBL/GenBank/DDBJ databases">
        <title>Genomic of Parafulvivirga corallium.</title>
        <authorList>
            <person name="Wang G."/>
        </authorList>
    </citation>
    <scope>NUCLEOTIDE SEQUENCE</scope>
    <source>
        <strain evidence="2">BMA10</strain>
    </source>
</reference>
<dbReference type="PANTHER" id="PTHR36453">
    <property type="entry name" value="SECRETED PROTEIN-RELATED"/>
    <property type="match status" value="1"/>
</dbReference>
<dbReference type="SUPFAM" id="SSF50156">
    <property type="entry name" value="PDZ domain-like"/>
    <property type="match status" value="1"/>
</dbReference>
<dbReference type="Proteomes" id="UP001172082">
    <property type="component" value="Unassembled WGS sequence"/>
</dbReference>
<sequence length="796" mass="90690">MRKYITLLLSILYFQGFTQAIQEQRTFYIAVNGNDSDEGTFTAPFATLEKARSVVAKLSKDPGLLPITVYLRAGTYRLTEPVIFTTEDSGSKESPVTYKAYPGEHPMILGSKKLELKWKSHKNGIFKASVKDENFEELYADRKKQILARYPNFNQLERPFNGTAQDVIAPEKIKEWKQPEGAYFHVLHAAQWGAFHYRITGVNENAEAILDGGWQNNRPANGLHKKFRFVENIFEELDTINEWYFDKKKKTIYWKPGTGVDPNDALIEIPRLNNLIVLKGNASEPVSNIHFEGIDFRHTYRTFMETREPLLRSDWAIYRGGAVFMDGTENCSVKKCNFQDLGGNAIFVSNYARGIEISHNRITQIGANAISFVGDPEAVRSPSFAYADFVSYEEMDKDRGPKTDNYPAQCLAHDNLIFDIGLIEKQIAGVQIAMASEITVSHNSIYRTPRAGINIGDGTWGGHLLEYNDVFETVLETSDHGSFNSWGRDRYWSASQSRVNQYVAAHPELPLLDAIKTTIIRNNRFRCDHGWDIDLDDGSTNYEIYNNLCLANGIKLREGYYRKVYNNITVNNSMHIHVWYDNSGDIITGNIFGSWYWPIRMPEKWGTLVDHNLFDLGERPLHFNDQDRDLNSFLANPEFLDPSKGDYRISSTSPALKIGFHNFSMDNFGVVSPHLKKEANTPQLPDYVPGLQKGEEPQRDNKIFDWLGGKVKNLTGMGEVSATGMFAEVGVLIQEVPTGSQLEKFGFKENDVIYEYWGGELENVSRLFKNYEGRPRGVDIPITILRNQQKMQLHLK</sequence>
<dbReference type="SUPFAM" id="SSF51126">
    <property type="entry name" value="Pectin lyase-like"/>
    <property type="match status" value="1"/>
</dbReference>
<name>A0ABT8KPW2_9BACT</name>
<accession>A0ABT8KPW2</accession>
<dbReference type="PANTHER" id="PTHR36453:SF1">
    <property type="entry name" value="RIGHT HANDED BETA HELIX DOMAIN-CONTAINING PROTEIN"/>
    <property type="match status" value="1"/>
</dbReference>
<dbReference type="EMBL" id="JAUJEA010000004">
    <property type="protein sequence ID" value="MDN5202244.1"/>
    <property type="molecule type" value="Genomic_DNA"/>
</dbReference>
<dbReference type="Gene3D" id="2.160.20.10">
    <property type="entry name" value="Single-stranded right-handed beta-helix, Pectin lyase-like"/>
    <property type="match status" value="2"/>
</dbReference>
<evidence type="ECO:0000259" key="1">
    <source>
        <dbReference type="Pfam" id="PF13229"/>
    </source>
</evidence>
<dbReference type="InterPro" id="IPR006626">
    <property type="entry name" value="PbH1"/>
</dbReference>
<keyword evidence="3" id="KW-1185">Reference proteome</keyword>